<evidence type="ECO:0000256" key="1">
    <source>
        <dbReference type="ARBA" id="ARBA00004370"/>
    </source>
</evidence>
<dbReference type="PANTHER" id="PTHR31774">
    <property type="entry name" value="PROTEIN SHISA-9-RELATED"/>
    <property type="match status" value="1"/>
</dbReference>
<evidence type="ECO:0000256" key="6">
    <source>
        <dbReference type="SAM" id="Phobius"/>
    </source>
</evidence>
<feature type="signal peptide" evidence="7">
    <location>
        <begin position="1"/>
        <end position="32"/>
    </location>
</feature>
<dbReference type="RefSeq" id="XP_021328190.1">
    <property type="nucleotide sequence ID" value="XM_021472515.3"/>
</dbReference>
<dbReference type="Proteomes" id="UP000000437">
    <property type="component" value="Chromosome 12"/>
</dbReference>
<organism evidence="9 10">
    <name type="scientific">Danio rerio</name>
    <name type="common">Zebrafish</name>
    <name type="synonym">Brachydanio rerio</name>
    <dbReference type="NCBI Taxonomy" id="7955"/>
    <lineage>
        <taxon>Eukaryota</taxon>
        <taxon>Metazoa</taxon>
        <taxon>Chordata</taxon>
        <taxon>Craniata</taxon>
        <taxon>Vertebrata</taxon>
        <taxon>Euteleostomi</taxon>
        <taxon>Actinopterygii</taxon>
        <taxon>Neopterygii</taxon>
        <taxon>Teleostei</taxon>
        <taxon>Ostariophysi</taxon>
        <taxon>Cypriniformes</taxon>
        <taxon>Danionidae</taxon>
        <taxon>Danioninae</taxon>
        <taxon>Danio</taxon>
    </lineage>
</organism>
<evidence type="ECO:0000256" key="7">
    <source>
        <dbReference type="SAM" id="SignalP"/>
    </source>
</evidence>
<proteinExistence type="predicted"/>
<reference evidence="10" key="1">
    <citation type="submission" date="2025-08" db="UniProtKB">
        <authorList>
            <consortium name="RefSeq"/>
        </authorList>
    </citation>
    <scope>IDENTIFICATION</scope>
    <source>
        <strain evidence="10">Tuebingen</strain>
        <tissue evidence="10">Fibroblasts and whole tissue</tissue>
    </source>
</reference>
<gene>
    <name evidence="10 11" type="primary">shisa8b</name>
</gene>
<evidence type="ECO:0000313" key="9">
    <source>
        <dbReference type="Proteomes" id="UP000000437"/>
    </source>
</evidence>
<evidence type="ECO:0000313" key="11">
    <source>
        <dbReference type="ZFIN" id="ZDB-GENE-130603-87"/>
    </source>
</evidence>
<feature type="compositionally biased region" description="Basic residues" evidence="5">
    <location>
        <begin position="368"/>
        <end position="381"/>
    </location>
</feature>
<evidence type="ECO:0000259" key="8">
    <source>
        <dbReference type="Pfam" id="PF13908"/>
    </source>
</evidence>
<dbReference type="RefSeq" id="XP_073774498.1">
    <property type="nucleotide sequence ID" value="XM_073918397.1"/>
</dbReference>
<dbReference type="Pfam" id="PF13908">
    <property type="entry name" value="Shisa_N"/>
    <property type="match status" value="1"/>
</dbReference>
<evidence type="ECO:0000256" key="4">
    <source>
        <dbReference type="ARBA" id="ARBA00023136"/>
    </source>
</evidence>
<dbReference type="ZFIN" id="ZDB-GENE-130603-87">
    <property type="gene designation" value="shisa8b"/>
</dbReference>
<dbReference type="PANTHER" id="PTHR31774:SF14">
    <property type="entry name" value="PROTEIN SHISA-8"/>
    <property type="match status" value="1"/>
</dbReference>
<keyword evidence="9" id="KW-1185">Reference proteome</keyword>
<feature type="region of interest" description="Disordered" evidence="5">
    <location>
        <begin position="368"/>
        <end position="387"/>
    </location>
</feature>
<dbReference type="AGR" id="ZFIN:ZDB-GENE-130603-87"/>
<keyword evidence="3 6" id="KW-1133">Transmembrane helix</keyword>
<feature type="domain" description="Shisa N-terminal" evidence="8">
    <location>
        <begin position="79"/>
        <end position="130"/>
    </location>
</feature>
<accession>A0A8M9Q3V9</accession>
<keyword evidence="7" id="KW-0732">Signal</keyword>
<feature type="transmembrane region" description="Helical" evidence="6">
    <location>
        <begin position="160"/>
        <end position="178"/>
    </location>
</feature>
<dbReference type="InterPro" id="IPR026910">
    <property type="entry name" value="Shisa"/>
</dbReference>
<evidence type="ECO:0000313" key="10">
    <source>
        <dbReference type="RefSeq" id="XP_021328190.1"/>
    </source>
</evidence>
<evidence type="ECO:0000256" key="2">
    <source>
        <dbReference type="ARBA" id="ARBA00022692"/>
    </source>
</evidence>
<dbReference type="InterPro" id="IPR053891">
    <property type="entry name" value="Shisa_N"/>
</dbReference>
<keyword evidence="2 6" id="KW-0812">Transmembrane</keyword>
<dbReference type="CTD" id="101882404"/>
<keyword evidence="4 6" id="KW-0472">Membrane</keyword>
<protein>
    <submittedName>
        <fullName evidence="10">Protein shisa-9</fullName>
    </submittedName>
</protein>
<dbReference type="GeneID" id="101882404"/>
<comment type="subcellular location">
    <subcellularLocation>
        <location evidence="1">Membrane</location>
    </subcellularLocation>
</comment>
<sequence>MKILALKKQSMAGNYFLLHLLLTAFLGRAAKAQDETSTDMDIQTANHTVDPLMISVTSDGPPTLTTPGEVEEDTVPSTGTRCRGYYDVMGQWDPPFNCNAGIFLYCCGTCFYRFCCQFRQQRLDQTSCSNYDTPIWANTGKPVATNTEVQPDHERDRTHMIVYIICGVVAIMVLVGIFTKLGLEKSRGGQNDLSNSRTLQELMKQPGGEANAVDGPLSNSSSIGANGISARMLRSRSEQYHLNNAGFSFGALAGLSHPQSNLSIPGLALNKYNSLKAVADTANRSYYKSYPLMDFSQHHSPPVAFQPMPMHPKDKSYLHQVLPSHDIHSPLSISIPTNHMERTRIPKTITHPQLSSSAFKAWDSGRRHVHRQTSHPGHLPRRQTYSSRRQYSIETIPDFLSQPTGYGGQPLYQHHPKIKAYQTNSKTEVTV</sequence>
<dbReference type="AlphaFoldDB" id="A0A8M9Q3V9"/>
<dbReference type="GO" id="GO:0016020">
    <property type="term" value="C:membrane"/>
    <property type="evidence" value="ECO:0007669"/>
    <property type="project" value="UniProtKB-SubCell"/>
</dbReference>
<evidence type="ECO:0000256" key="5">
    <source>
        <dbReference type="SAM" id="MobiDB-lite"/>
    </source>
</evidence>
<feature type="chain" id="PRO_5035419258" evidence="7">
    <location>
        <begin position="33"/>
        <end position="431"/>
    </location>
</feature>
<evidence type="ECO:0000256" key="3">
    <source>
        <dbReference type="ARBA" id="ARBA00022989"/>
    </source>
</evidence>
<dbReference type="KEGG" id="dre:101882404"/>
<name>A0A8M9Q3V9_DANRE</name>